<dbReference type="SUPFAM" id="SSF57184">
    <property type="entry name" value="Growth factor receptor domain"/>
    <property type="match status" value="1"/>
</dbReference>
<keyword evidence="8 25" id="KW-0732">Signal</keyword>
<dbReference type="GO" id="GO:0005634">
    <property type="term" value="C:nucleus"/>
    <property type="evidence" value="ECO:0007669"/>
    <property type="project" value="UniProtKB-SubCell"/>
</dbReference>
<feature type="domain" description="EGF-like" evidence="26">
    <location>
        <begin position="116"/>
        <end position="156"/>
    </location>
</feature>
<keyword evidence="13" id="KW-0805">Transcription regulation</keyword>
<dbReference type="InterPro" id="IPR002110">
    <property type="entry name" value="Ankyrin_rpt"/>
</dbReference>
<name>A0A9P1IK15_9PELO</name>
<evidence type="ECO:0000256" key="14">
    <source>
        <dbReference type="ARBA" id="ARBA00023043"/>
    </source>
</evidence>
<dbReference type="GO" id="GO:0005509">
    <property type="term" value="F:calcium ion binding"/>
    <property type="evidence" value="ECO:0007669"/>
    <property type="project" value="InterPro"/>
</dbReference>
<dbReference type="SMART" id="SM00004">
    <property type="entry name" value="NL"/>
    <property type="match status" value="3"/>
</dbReference>
<evidence type="ECO:0000313" key="29">
    <source>
        <dbReference type="Proteomes" id="UP001152747"/>
    </source>
</evidence>
<evidence type="ECO:0000256" key="11">
    <source>
        <dbReference type="ARBA" id="ARBA00022976"/>
    </source>
</evidence>
<feature type="repeat" description="ANK" evidence="21">
    <location>
        <begin position="1080"/>
        <end position="1112"/>
    </location>
</feature>
<keyword evidence="9" id="KW-0677">Repeat</keyword>
<feature type="domain" description="LNR" evidence="27">
    <location>
        <begin position="658"/>
        <end position="701"/>
    </location>
</feature>
<dbReference type="PANTHER" id="PTHR24049">
    <property type="entry name" value="CRUMBS FAMILY MEMBER"/>
    <property type="match status" value="1"/>
</dbReference>
<dbReference type="Proteomes" id="UP001152747">
    <property type="component" value="Unassembled WGS sequence"/>
</dbReference>
<keyword evidence="4" id="KW-0217">Developmental protein</keyword>
<keyword evidence="18" id="KW-0804">Transcription</keyword>
<evidence type="ECO:0000256" key="4">
    <source>
        <dbReference type="ARBA" id="ARBA00022473"/>
    </source>
</evidence>
<feature type="disulfide bond" evidence="22">
    <location>
        <begin position="407"/>
        <end position="416"/>
    </location>
</feature>
<feature type="domain" description="EGF-like" evidence="26">
    <location>
        <begin position="158"/>
        <end position="197"/>
    </location>
</feature>
<protein>
    <submittedName>
        <fullName evidence="28">Uncharacterized protein</fullName>
    </submittedName>
</protein>
<dbReference type="InterPro" id="IPR010660">
    <property type="entry name" value="Notch_NOD_dom"/>
</dbReference>
<dbReference type="PROSITE" id="PS50297">
    <property type="entry name" value="ANK_REP_REGION"/>
    <property type="match status" value="2"/>
</dbReference>
<dbReference type="FunFam" id="2.10.25.10:FF:000125">
    <property type="entry name" value="Neurogenic locus notch protein-like"/>
    <property type="match status" value="1"/>
</dbReference>
<dbReference type="Gene3D" id="4.10.470.20">
    <property type="match status" value="2"/>
</dbReference>
<evidence type="ECO:0000256" key="10">
    <source>
        <dbReference type="ARBA" id="ARBA00022782"/>
    </source>
</evidence>
<dbReference type="InterPro" id="IPR001881">
    <property type="entry name" value="EGF-like_Ca-bd_dom"/>
</dbReference>
<feature type="signal peptide" evidence="25">
    <location>
        <begin position="1"/>
        <end position="21"/>
    </location>
</feature>
<keyword evidence="7 24" id="KW-0812">Transmembrane</keyword>
<feature type="disulfide bond" evidence="22">
    <location>
        <begin position="363"/>
        <end position="372"/>
    </location>
</feature>
<feature type="domain" description="LNR" evidence="27">
    <location>
        <begin position="729"/>
        <end position="772"/>
    </location>
</feature>
<keyword evidence="12 24" id="KW-1133">Transmembrane helix</keyword>
<feature type="compositionally biased region" description="Polar residues" evidence="23">
    <location>
        <begin position="1349"/>
        <end position="1419"/>
    </location>
</feature>
<keyword evidence="19" id="KW-0325">Glycoprotein</keyword>
<dbReference type="PRINTS" id="PR01983">
    <property type="entry name" value="NOTCH"/>
</dbReference>
<dbReference type="Pfam" id="PF12796">
    <property type="entry name" value="Ank_2"/>
    <property type="match status" value="1"/>
</dbReference>
<reference evidence="28" key="1">
    <citation type="submission" date="2022-11" db="EMBL/GenBank/DDBJ databases">
        <authorList>
            <person name="Kikuchi T."/>
        </authorList>
    </citation>
    <scope>NUCLEOTIDE SEQUENCE</scope>
    <source>
        <strain evidence="28">PS1010</strain>
    </source>
</reference>
<evidence type="ECO:0000256" key="7">
    <source>
        <dbReference type="ARBA" id="ARBA00022692"/>
    </source>
</evidence>
<dbReference type="Gene3D" id="1.25.40.20">
    <property type="entry name" value="Ankyrin repeat-containing domain"/>
    <property type="match status" value="1"/>
</dbReference>
<dbReference type="FunFam" id="2.10.25.10:FF:000109">
    <property type="entry name" value="Notch homolog 4, [Drosophila]"/>
    <property type="match status" value="1"/>
</dbReference>
<dbReference type="SMART" id="SM00179">
    <property type="entry name" value="EGF_CA"/>
    <property type="match status" value="6"/>
</dbReference>
<evidence type="ECO:0000256" key="8">
    <source>
        <dbReference type="ARBA" id="ARBA00022729"/>
    </source>
</evidence>
<dbReference type="GO" id="GO:0007219">
    <property type="term" value="P:Notch signaling pathway"/>
    <property type="evidence" value="ECO:0007669"/>
    <property type="project" value="UniProtKB-KW"/>
</dbReference>
<keyword evidence="20" id="KW-0539">Nucleus</keyword>
<evidence type="ECO:0000313" key="28">
    <source>
        <dbReference type="EMBL" id="CAI5445521.1"/>
    </source>
</evidence>
<evidence type="ECO:0000256" key="25">
    <source>
        <dbReference type="SAM" id="SignalP"/>
    </source>
</evidence>
<dbReference type="SUPFAM" id="SSF48403">
    <property type="entry name" value="Ankyrin repeat"/>
    <property type="match status" value="1"/>
</dbReference>
<dbReference type="PROSITE" id="PS01186">
    <property type="entry name" value="EGF_2"/>
    <property type="match status" value="6"/>
</dbReference>
<dbReference type="PROSITE" id="PS01187">
    <property type="entry name" value="EGF_CA"/>
    <property type="match status" value="1"/>
</dbReference>
<evidence type="ECO:0000256" key="1">
    <source>
        <dbReference type="ARBA" id="ARBA00004123"/>
    </source>
</evidence>
<feature type="disulfide bond" evidence="22">
    <location>
        <begin position="593"/>
        <end position="602"/>
    </location>
</feature>
<dbReference type="InterPro" id="IPR036770">
    <property type="entry name" value="Ankyrin_rpt-contain_sf"/>
</dbReference>
<evidence type="ECO:0000256" key="22">
    <source>
        <dbReference type="PROSITE-ProRule" id="PRU00076"/>
    </source>
</evidence>
<feature type="domain" description="EGF-like" evidence="26">
    <location>
        <begin position="375"/>
        <end position="417"/>
    </location>
</feature>
<comment type="subcellular location">
    <subcellularLocation>
        <location evidence="2">Cell membrane</location>
        <topology evidence="2">Single-pass type I membrane protein</topology>
    </subcellularLocation>
    <subcellularLocation>
        <location evidence="1">Nucleus</location>
    </subcellularLocation>
</comment>
<dbReference type="Pfam" id="PF00023">
    <property type="entry name" value="Ank"/>
    <property type="match status" value="1"/>
</dbReference>
<evidence type="ECO:0000256" key="21">
    <source>
        <dbReference type="PROSITE-ProRule" id="PRU00023"/>
    </source>
</evidence>
<dbReference type="InterPro" id="IPR009030">
    <property type="entry name" value="Growth_fac_rcpt_cys_sf"/>
</dbReference>
<proteinExistence type="inferred from homology"/>
<dbReference type="PROSITE" id="PS00010">
    <property type="entry name" value="ASX_HYDROXYL"/>
    <property type="match status" value="3"/>
</dbReference>
<feature type="disulfide bond" evidence="22">
    <location>
        <begin position="322"/>
        <end position="331"/>
    </location>
</feature>
<feature type="domain" description="EGF-like" evidence="26">
    <location>
        <begin position="419"/>
        <end position="461"/>
    </location>
</feature>
<keyword evidence="14 21" id="KW-0040">ANK repeat</keyword>
<feature type="domain" description="EGF-like" evidence="26">
    <location>
        <begin position="295"/>
        <end position="332"/>
    </location>
</feature>
<evidence type="ECO:0000256" key="18">
    <source>
        <dbReference type="ARBA" id="ARBA00023163"/>
    </source>
</evidence>
<dbReference type="Pfam" id="PF07645">
    <property type="entry name" value="EGF_CA"/>
    <property type="match status" value="3"/>
</dbReference>
<feature type="region of interest" description="Disordered" evidence="23">
    <location>
        <begin position="977"/>
        <end position="1001"/>
    </location>
</feature>
<gene>
    <name evidence="28" type="ORF">CAMP_LOCUS8158</name>
</gene>
<feature type="disulfide bond" evidence="22">
    <location>
        <begin position="243"/>
        <end position="252"/>
    </location>
</feature>
<keyword evidence="16 22" id="KW-1015">Disulfide bond</keyword>
<feature type="disulfide bond" evidence="22">
    <location>
        <begin position="283"/>
        <end position="292"/>
    </location>
</feature>
<evidence type="ECO:0000256" key="20">
    <source>
        <dbReference type="ARBA" id="ARBA00023242"/>
    </source>
</evidence>
<feature type="disulfide bond" evidence="22">
    <location>
        <begin position="187"/>
        <end position="196"/>
    </location>
</feature>
<dbReference type="InterPro" id="IPR000742">
    <property type="entry name" value="EGF"/>
</dbReference>
<evidence type="ECO:0000256" key="12">
    <source>
        <dbReference type="ARBA" id="ARBA00022989"/>
    </source>
</evidence>
<evidence type="ECO:0000259" key="27">
    <source>
        <dbReference type="PROSITE" id="PS50258"/>
    </source>
</evidence>
<keyword evidence="6 22" id="KW-0245">EGF-like domain</keyword>
<accession>A0A9P1IK15</accession>
<dbReference type="SMART" id="SM01338">
    <property type="entry name" value="NOD"/>
    <property type="match status" value="1"/>
</dbReference>
<feature type="disulfide bond" evidence="22">
    <location>
        <begin position="451"/>
        <end position="460"/>
    </location>
</feature>
<dbReference type="InterPro" id="IPR000800">
    <property type="entry name" value="Notch_dom"/>
</dbReference>
<feature type="chain" id="PRO_5040270349" evidence="25">
    <location>
        <begin position="22"/>
        <end position="1443"/>
    </location>
</feature>
<evidence type="ECO:0000256" key="17">
    <source>
        <dbReference type="ARBA" id="ARBA00023159"/>
    </source>
</evidence>
<evidence type="ECO:0000256" key="19">
    <source>
        <dbReference type="ARBA" id="ARBA00023180"/>
    </source>
</evidence>
<dbReference type="Gene3D" id="2.10.25.10">
    <property type="entry name" value="Laminin"/>
    <property type="match status" value="11"/>
</dbReference>
<dbReference type="InterPro" id="IPR035993">
    <property type="entry name" value="Notch-like_dom_sf"/>
</dbReference>
<feature type="disulfide bond" evidence="22">
    <location>
        <begin position="504"/>
        <end position="513"/>
    </location>
</feature>
<evidence type="ECO:0000256" key="16">
    <source>
        <dbReference type="ARBA" id="ARBA00023157"/>
    </source>
</evidence>
<comment type="caution">
    <text evidence="22">Lacks conserved residue(s) required for the propagation of feature annotation.</text>
</comment>
<dbReference type="InterPro" id="IPR049883">
    <property type="entry name" value="NOTCH1_EGF-like"/>
</dbReference>
<feature type="domain" description="EGF-like" evidence="26">
    <location>
        <begin position="212"/>
        <end position="253"/>
    </location>
</feature>
<dbReference type="InterPro" id="IPR018097">
    <property type="entry name" value="EGF_Ca-bd_CS"/>
</dbReference>
<comment type="similarity">
    <text evidence="3">Belongs to the NOTCH family.</text>
</comment>
<dbReference type="PROSITE" id="PS50088">
    <property type="entry name" value="ANK_REPEAT"/>
    <property type="match status" value="3"/>
</dbReference>
<dbReference type="PRINTS" id="PR01452">
    <property type="entry name" value="LNOTCHREPEAT"/>
</dbReference>
<dbReference type="SUPFAM" id="SSF90193">
    <property type="entry name" value="Notch domain"/>
    <property type="match status" value="3"/>
</dbReference>
<dbReference type="PROSITE" id="PS50026">
    <property type="entry name" value="EGF_3"/>
    <property type="match status" value="12"/>
</dbReference>
<keyword evidence="17" id="KW-0010">Activator</keyword>
<evidence type="ECO:0000259" key="26">
    <source>
        <dbReference type="PROSITE" id="PS50026"/>
    </source>
</evidence>
<dbReference type="InterPro" id="IPR051022">
    <property type="entry name" value="Notch_Cell-Fate_Det"/>
</dbReference>
<feature type="disulfide bond" evidence="22">
    <location>
        <begin position="146"/>
        <end position="155"/>
    </location>
</feature>
<feature type="transmembrane region" description="Helical" evidence="24">
    <location>
        <begin position="941"/>
        <end position="966"/>
    </location>
</feature>
<feature type="domain" description="EGF-like" evidence="26">
    <location>
        <begin position="478"/>
        <end position="514"/>
    </location>
</feature>
<dbReference type="EMBL" id="CANHGI010000003">
    <property type="protein sequence ID" value="CAI5445521.1"/>
    <property type="molecule type" value="Genomic_DNA"/>
</dbReference>
<evidence type="ECO:0000256" key="9">
    <source>
        <dbReference type="ARBA" id="ARBA00022737"/>
    </source>
</evidence>
<feature type="domain" description="EGF-like" evidence="26">
    <location>
        <begin position="333"/>
        <end position="373"/>
    </location>
</feature>
<feature type="repeat" description="ANK" evidence="21">
    <location>
        <begin position="1224"/>
        <end position="1256"/>
    </location>
</feature>
<evidence type="ECO:0000256" key="13">
    <source>
        <dbReference type="ARBA" id="ARBA00023015"/>
    </source>
</evidence>
<feature type="region of interest" description="Disordered" evidence="23">
    <location>
        <begin position="1296"/>
        <end position="1420"/>
    </location>
</feature>
<keyword evidence="10" id="KW-0221">Differentiation</keyword>
<feature type="disulfide bond" evidence="22">
    <location>
        <begin position="555"/>
        <end position="564"/>
    </location>
</feature>
<dbReference type="Gene3D" id="3.30.70.3310">
    <property type="match status" value="1"/>
</dbReference>
<evidence type="ECO:0000256" key="6">
    <source>
        <dbReference type="ARBA" id="ARBA00022536"/>
    </source>
</evidence>
<dbReference type="PROSITE" id="PS00022">
    <property type="entry name" value="EGF_1"/>
    <property type="match status" value="12"/>
</dbReference>
<feature type="domain" description="EGF-like" evidence="26">
    <location>
        <begin position="606"/>
        <end position="639"/>
    </location>
</feature>
<feature type="disulfide bond" evidence="22">
    <location>
        <begin position="344"/>
        <end position="361"/>
    </location>
</feature>
<evidence type="ECO:0000256" key="5">
    <source>
        <dbReference type="ARBA" id="ARBA00022475"/>
    </source>
</evidence>
<keyword evidence="29" id="KW-1185">Reference proteome</keyword>
<evidence type="ECO:0000256" key="23">
    <source>
        <dbReference type="SAM" id="MobiDB-lite"/>
    </source>
</evidence>
<dbReference type="GO" id="GO:0030154">
    <property type="term" value="P:cell differentiation"/>
    <property type="evidence" value="ECO:0007669"/>
    <property type="project" value="UniProtKB-KW"/>
</dbReference>
<dbReference type="OrthoDB" id="430340at2759"/>
<feature type="compositionally biased region" description="Low complexity" evidence="23">
    <location>
        <begin position="1324"/>
        <end position="1341"/>
    </location>
</feature>
<organism evidence="28 29">
    <name type="scientific">Caenorhabditis angaria</name>
    <dbReference type="NCBI Taxonomy" id="860376"/>
    <lineage>
        <taxon>Eukaryota</taxon>
        <taxon>Metazoa</taxon>
        <taxon>Ecdysozoa</taxon>
        <taxon>Nematoda</taxon>
        <taxon>Chromadorea</taxon>
        <taxon>Rhabditida</taxon>
        <taxon>Rhabditina</taxon>
        <taxon>Rhabditomorpha</taxon>
        <taxon>Rhabditoidea</taxon>
        <taxon>Rhabditidae</taxon>
        <taxon>Peloderinae</taxon>
        <taxon>Caenorhabditis</taxon>
    </lineage>
</organism>
<dbReference type="SMART" id="SM00181">
    <property type="entry name" value="EGF"/>
    <property type="match status" value="13"/>
</dbReference>
<keyword evidence="11" id="KW-0914">Notch signaling pathway</keyword>
<dbReference type="Pfam" id="PF00008">
    <property type="entry name" value="EGF"/>
    <property type="match status" value="3"/>
</dbReference>
<feature type="domain" description="EGF-like" evidence="26">
    <location>
        <begin position="567"/>
        <end position="603"/>
    </location>
</feature>
<feature type="domain" description="EGF-like" evidence="26">
    <location>
        <begin position="255"/>
        <end position="293"/>
    </location>
</feature>
<keyword evidence="5" id="KW-1003">Cell membrane</keyword>
<evidence type="ECO:0000256" key="24">
    <source>
        <dbReference type="SAM" id="Phobius"/>
    </source>
</evidence>
<keyword evidence="15 24" id="KW-0472">Membrane</keyword>
<feature type="repeat" description="ANK" evidence="21">
    <location>
        <begin position="1191"/>
        <end position="1223"/>
    </location>
</feature>
<dbReference type="CDD" id="cd00054">
    <property type="entry name" value="EGF_CA"/>
    <property type="match status" value="5"/>
</dbReference>
<dbReference type="Pfam" id="PF00066">
    <property type="entry name" value="Notch"/>
    <property type="match status" value="3"/>
</dbReference>
<dbReference type="SUPFAM" id="SSF57196">
    <property type="entry name" value="EGF/Laminin"/>
    <property type="match status" value="8"/>
</dbReference>
<dbReference type="SMART" id="SM00248">
    <property type="entry name" value="ANK"/>
    <property type="match status" value="5"/>
</dbReference>
<dbReference type="PROSITE" id="PS50258">
    <property type="entry name" value="LNR"/>
    <property type="match status" value="2"/>
</dbReference>
<feature type="domain" description="EGF-like" evidence="26">
    <location>
        <begin position="524"/>
        <end position="565"/>
    </location>
</feature>
<sequence>MAKPTNVLVFIIICAVGPSLCRKSFLEGDCYDGVSQFCGENGKCMKGPYSPITLKRMHWCRCDDGFGGESCEKVCDAQCGANQKCVFDGVTGLAKCVCKDCDKFGNEIFLCESGWGGPECTEQGACYFDDATCLNGGKCNGTKCICPDGLTGSRCEVDIDECLNDPYLRRCNGGKCFNTFGSYECDCPEGFLPPYCNVIGTPEEMLDPDFQFPPDCVIVNNQQEQCSNFGECLFDNNATRCECPQGFRGEICENDIDECREMPGICQNSGKCENLYGGFLCHCADGFSGEFCEVNFDDCLNNTACGENGICRDGNNRFTCECRNNTMGQFCQFLNPCKTGMDLCNSHGTCTPLPGTGGFTCDCKYGFYGDFCEIDIDECQTRDKPDDPLCYHQGKCVNTPGSWKCECRRGYNGTKCERALNLCEIENFECENGGECWMASSDWRTEPVCVCPEGFVGKHCEIQCPGGYGGAKCVLDLSQPTCGREIEQVCYNGGKCNEYGHCNCHPNYIGTHCEMERAEAEKLAGLNCAQDPCLNAVKCVNVTGTTDGIGYWCICKDGYEGDVCEKKKDYCATNPCFNGATCNKKPNGYSCKCPADFTGPRCEERKPFRCAENTCQNGGICNKDAKCECPDNYFGPNCSEKLNADDFYTKDRLIREKCDARNCTSRAADGNCDLDCNFAACDFDGGDCSGRRKPFANCKYGNICANLFGDGKCHQFCNNEDCLWDGLDCMAKVSRCARQEKCAKQFGDGKCDEECNSEECGFDGGDCEKETTKNTTGLLQDIRVIIQMTPENFRQNGGAFLLELGQTLRSIIRIQRDSEGPLVFEWKESEGFEGARVQMDTNKLEEQQLLAKETARRFRRTTFAQNNDDSEKLVAVYLEIEKPTEKCLSDGYCMRFSSSQSVVDFLAAEIARSQTSLSGKIPVSEAIVMKPGQGSKNSNSWFNSSLILVIIGFILLGSTVAGVIVMNGDDKRSRKRKIISAPIWMPPTEQEEKSRKNGSQNSLLQFSSTNYYSEAKRVKFVPGANNNLAYFEHFQQPNTMSKLHLLAASSIGTPQEEAEIINQVELALEAGENVNARDSDDNTPLILAVKTRRTRLAIILMKAGADPTIFNRSERSALHEAVVNLDLRMVQILLTDKRMCQEIDELDRNGRTALMEIARLDQDVQIAKLLISKGAKIEADGAARKDSEVYKGRTALHYACLCNNMRMAEYLIGLNANKDKQDEAGQTPIMLAAKEGHLHMVRYLIGCGASLESTDLMDNSARRLAEQHHHYEIVEIIDQGIVDKEFSDTQIRQAQTNKITKASRPTIKSVKRNASRKSGPPTPQNHQQLQQHLNLNHQTPHLTPPPSDGSPSPIQYSTSLVNTSSSGAYNLSNPGSNNTSVAGSTGMVSDASSPEYQPQDSSDMSNLSTGGGTWYSTSPPYHHPQNAPFYQPGIYPDNNAFYY</sequence>
<dbReference type="Pfam" id="PF06816">
    <property type="entry name" value="NOD"/>
    <property type="match status" value="1"/>
</dbReference>
<dbReference type="InterPro" id="IPR000152">
    <property type="entry name" value="EGF-type_Asp/Asn_hydroxyl_site"/>
</dbReference>
<evidence type="ECO:0000256" key="3">
    <source>
        <dbReference type="ARBA" id="ARBA00005847"/>
    </source>
</evidence>
<feature type="disulfide bond" evidence="22">
    <location>
        <begin position="629"/>
        <end position="638"/>
    </location>
</feature>
<comment type="caution">
    <text evidence="28">The sequence shown here is derived from an EMBL/GenBank/DDBJ whole genome shotgun (WGS) entry which is preliminary data.</text>
</comment>
<dbReference type="GO" id="GO:0005886">
    <property type="term" value="C:plasma membrane"/>
    <property type="evidence" value="ECO:0007669"/>
    <property type="project" value="UniProtKB-SubCell"/>
</dbReference>
<evidence type="ECO:0000256" key="2">
    <source>
        <dbReference type="ARBA" id="ARBA00004251"/>
    </source>
</evidence>
<evidence type="ECO:0000256" key="15">
    <source>
        <dbReference type="ARBA" id="ARBA00023136"/>
    </source>
</evidence>